<dbReference type="RefSeq" id="WP_063178194.1">
    <property type="nucleotide sequence ID" value="NZ_LQRA01000024.1"/>
</dbReference>
<evidence type="ECO:0000313" key="10">
    <source>
        <dbReference type="Proteomes" id="UP000076563"/>
    </source>
</evidence>
<dbReference type="Pfam" id="PF04647">
    <property type="entry name" value="AgrB"/>
    <property type="match status" value="1"/>
</dbReference>
<dbReference type="GO" id="GO:0016020">
    <property type="term" value="C:membrane"/>
    <property type="evidence" value="ECO:0007669"/>
    <property type="project" value="InterPro"/>
</dbReference>
<proteinExistence type="predicted"/>
<dbReference type="OrthoDB" id="2666767at2"/>
<keyword evidence="5" id="KW-0378">Hydrolase</keyword>
<dbReference type="InterPro" id="IPR006741">
    <property type="entry name" value="AgrB"/>
</dbReference>
<name>A0A164ABZ2_9BACL</name>
<protein>
    <recommendedName>
        <fullName evidence="11">Accessory regulator AgrB</fullName>
    </recommendedName>
</protein>
<keyword evidence="6 8" id="KW-1133">Transmembrane helix</keyword>
<accession>A0A164ABZ2</accession>
<dbReference type="Proteomes" id="UP000076563">
    <property type="component" value="Unassembled WGS sequence"/>
</dbReference>
<dbReference type="GO" id="GO:0009372">
    <property type="term" value="P:quorum sensing"/>
    <property type="evidence" value="ECO:0007669"/>
    <property type="project" value="UniProtKB-KW"/>
</dbReference>
<reference evidence="10" key="1">
    <citation type="submission" date="2016-01" db="EMBL/GenBank/DDBJ databases">
        <title>Draft genome of Chromobacterium sp. F49.</title>
        <authorList>
            <person name="Hong K.W."/>
        </authorList>
    </citation>
    <scope>NUCLEOTIDE SEQUENCE [LARGE SCALE GENOMIC DNA]</scope>
    <source>
        <strain evidence="10">M63</strain>
    </source>
</reference>
<dbReference type="EMBL" id="LQRA01000024">
    <property type="protein sequence ID" value="KZE83531.1"/>
    <property type="molecule type" value="Genomic_DNA"/>
</dbReference>
<evidence type="ECO:0000256" key="6">
    <source>
        <dbReference type="ARBA" id="ARBA00022989"/>
    </source>
</evidence>
<evidence type="ECO:0000256" key="7">
    <source>
        <dbReference type="ARBA" id="ARBA00023136"/>
    </source>
</evidence>
<keyword evidence="3" id="KW-0645">Protease</keyword>
<feature type="transmembrane region" description="Helical" evidence="8">
    <location>
        <begin position="29"/>
        <end position="48"/>
    </location>
</feature>
<evidence type="ECO:0000313" key="9">
    <source>
        <dbReference type="EMBL" id="KZE83531.1"/>
    </source>
</evidence>
<keyword evidence="7 8" id="KW-0472">Membrane</keyword>
<keyword evidence="2" id="KW-0673">Quorum sensing</keyword>
<evidence type="ECO:0000256" key="5">
    <source>
        <dbReference type="ARBA" id="ARBA00022801"/>
    </source>
</evidence>
<dbReference type="AlphaFoldDB" id="A0A164ABZ2"/>
<evidence type="ECO:0000256" key="2">
    <source>
        <dbReference type="ARBA" id="ARBA00022654"/>
    </source>
</evidence>
<dbReference type="GO" id="GO:0008233">
    <property type="term" value="F:peptidase activity"/>
    <property type="evidence" value="ECO:0007669"/>
    <property type="project" value="UniProtKB-KW"/>
</dbReference>
<feature type="transmembrane region" description="Helical" evidence="8">
    <location>
        <begin position="78"/>
        <end position="97"/>
    </location>
</feature>
<evidence type="ECO:0008006" key="11">
    <source>
        <dbReference type="Google" id="ProtNLM"/>
    </source>
</evidence>
<evidence type="ECO:0000256" key="3">
    <source>
        <dbReference type="ARBA" id="ARBA00022670"/>
    </source>
</evidence>
<sequence length="172" mass="19059">MNNGPANSIATWIKKANPEQTASIEVMEYALSIVINTLLIISMSLIIGFISDELIKTAITLFSFALLRFFSGGMHLKSSFGCIATSILVCSVIPHLPELNANWILGVTFISILLLLFFAPHIDRETKIKKSFRPFLKWVSVVIVCSNFILCSSILAVIFLVQSLTVIPEARR</sequence>
<feature type="transmembrane region" description="Helical" evidence="8">
    <location>
        <begin position="135"/>
        <end position="161"/>
    </location>
</feature>
<keyword evidence="4 8" id="KW-0812">Transmembrane</keyword>
<gene>
    <name evidence="9" type="ORF">AV654_08120</name>
</gene>
<dbReference type="SMART" id="SM00793">
    <property type="entry name" value="AgrB"/>
    <property type="match status" value="1"/>
</dbReference>
<evidence type="ECO:0000256" key="8">
    <source>
        <dbReference type="SAM" id="Phobius"/>
    </source>
</evidence>
<keyword evidence="10" id="KW-1185">Reference proteome</keyword>
<keyword evidence="1" id="KW-1003">Cell membrane</keyword>
<evidence type="ECO:0000256" key="4">
    <source>
        <dbReference type="ARBA" id="ARBA00022692"/>
    </source>
</evidence>
<feature type="transmembrane region" description="Helical" evidence="8">
    <location>
        <begin position="103"/>
        <end position="123"/>
    </location>
</feature>
<evidence type="ECO:0000256" key="1">
    <source>
        <dbReference type="ARBA" id="ARBA00022475"/>
    </source>
</evidence>
<dbReference type="GO" id="GO:0006508">
    <property type="term" value="P:proteolysis"/>
    <property type="evidence" value="ECO:0007669"/>
    <property type="project" value="UniProtKB-KW"/>
</dbReference>
<organism evidence="9 10">
    <name type="scientific">Paenibacillus elgii</name>
    <dbReference type="NCBI Taxonomy" id="189691"/>
    <lineage>
        <taxon>Bacteria</taxon>
        <taxon>Bacillati</taxon>
        <taxon>Bacillota</taxon>
        <taxon>Bacilli</taxon>
        <taxon>Bacillales</taxon>
        <taxon>Paenibacillaceae</taxon>
        <taxon>Paenibacillus</taxon>
    </lineage>
</organism>
<comment type="caution">
    <text evidence="9">The sequence shown here is derived from an EMBL/GenBank/DDBJ whole genome shotgun (WGS) entry which is preliminary data.</text>
</comment>